<dbReference type="PANTHER" id="PTHR16305:SF28">
    <property type="entry name" value="GUANYLATE CYCLASE DOMAIN-CONTAINING PROTEIN"/>
    <property type="match status" value="1"/>
</dbReference>
<keyword evidence="1" id="KW-0547">Nucleotide-binding</keyword>
<dbReference type="GO" id="GO:0035556">
    <property type="term" value="P:intracellular signal transduction"/>
    <property type="evidence" value="ECO:0007669"/>
    <property type="project" value="InterPro"/>
</dbReference>
<gene>
    <name evidence="4" type="ORF">MSP7336_04066</name>
</gene>
<dbReference type="SUPFAM" id="SSF52540">
    <property type="entry name" value="P-loop containing nucleoside triphosphate hydrolases"/>
    <property type="match status" value="1"/>
</dbReference>
<reference evidence="4 5" key="1">
    <citation type="submission" date="2018-05" db="EMBL/GenBank/DDBJ databases">
        <authorList>
            <consortium name="IHU Genomes"/>
        </authorList>
    </citation>
    <scope>NUCLEOTIDE SEQUENCE [LARGE SCALE GENOMIC DNA]</scope>
    <source>
        <strain evidence="4 5">P7336</strain>
    </source>
</reference>
<feature type="domain" description="Guanylate cyclase" evidence="3">
    <location>
        <begin position="63"/>
        <end position="189"/>
    </location>
</feature>
<dbReference type="GO" id="GO:0004016">
    <property type="term" value="F:adenylate cyclase activity"/>
    <property type="evidence" value="ECO:0007669"/>
    <property type="project" value="TreeGrafter"/>
</dbReference>
<dbReference type="CDD" id="cd07302">
    <property type="entry name" value="CHD"/>
    <property type="match status" value="1"/>
</dbReference>
<dbReference type="InterPro" id="IPR029787">
    <property type="entry name" value="Nucleotide_cyclase"/>
</dbReference>
<accession>A0A1E3T2Q2</accession>
<dbReference type="SMART" id="SM00044">
    <property type="entry name" value="CYCc"/>
    <property type="match status" value="1"/>
</dbReference>
<dbReference type="STRING" id="29313.BHQ16_20790"/>
<name>A0A1E3T2Q2_MYCSH</name>
<dbReference type="PANTHER" id="PTHR16305">
    <property type="entry name" value="TESTICULAR SOLUBLE ADENYLYL CYCLASE"/>
    <property type="match status" value="1"/>
</dbReference>
<dbReference type="EMBL" id="UEGW01000001">
    <property type="protein sequence ID" value="SRX95793.1"/>
    <property type="molecule type" value="Genomic_DNA"/>
</dbReference>
<sequence>MNRPDQPPGVDELLDRALQALAEGHRATANRLAEQVLAVDHHNADAEDLLAAPADSGEIRRITILFADLVDSTVLSTQIEPETYRTVVGRYRDEVQRTVERYGGHIGTSKGDGLLAFFGHPEPHEDDVRRAVQAGLDITREVGRLSEQVRRRFGFDIAVRVGVHRGIAYLDTAQDDVYGFAANLAARVCSLAEPGTLAVSESVEQLVRTRFELKAQLPKAVKGVDQPVRYFLVVAERDLTPTPAGPMVGRERELAYLRQAWAQVSVGQLDTPGVVFVGEAGIGKSRLAWSAVAMAESSHGVVLQLIGSPFYTDVGLRPVRRLLERRCGIGRTSQPAERLQLLRHEIEELALDPGAMVPLLAPVLGIGPETGYQQIPAEGRKLYQQITGAVHEYLMACSRDTPSLILVEDMHWFDEDTVDVVRSLLSADLGGHVMVVMTNRVPMSLPDTARAQGFELEPLSDDEANQLITALHPEVRADEQHAIRRRCVGIPLYIEEVVAKIKEQPSDAASSTGVPDTLYEALFARLRSSPSAVRVVEAAALMGGRIERGLVLSVLDLAEDDVDAVLAELVSGRVLDSLGRDSFRFRHELLREVAEELAPPTLRRSLHSRIADALASAQGNPDWPLIARHYERAERYLEAASAYGAASANARQRGALGEALTYLTYAVSQVDRCVPGPERDRLEVALRLGRAFLTQAAEGLSSPKVAADFERCLALCGSDLADDDLFSTVMSLYPYYTMRADLDRAERLVRSVRAQLTGPRECFLPINEFGLGMLAWYRGEFGYAREKLELAANTLTEECTRDLEAMLFMPNDATAGLYTHVALSRYIDGDLAGVATELDRAERRCAQTPFPKGAFSLGYVWQMEILIRVESGQLQRAAQIAAELITLGEQHGFDAWTLTGTAQQATVAALTALADNADPAVLQPHIAALTAFVETCRSMNAISLITFYDAILARLLTAAGEVPKARERLETALELAEHTKMHFYDAELLRLRAHTTDDVEAKRAQLKAARELARHQDAPIFALRAAADHFRLDGASAAPTLSDALNRFPDDSTWPEVALARAMLG</sequence>
<dbReference type="OrthoDB" id="5476461at2"/>
<proteinExistence type="predicted"/>
<protein>
    <submittedName>
        <fullName evidence="4">CyaI3 adenylate/guanylate cyclase [Modestobacter marinus]</fullName>
    </submittedName>
</protein>
<dbReference type="Pfam" id="PF00211">
    <property type="entry name" value="Guanylate_cyc"/>
    <property type="match status" value="1"/>
</dbReference>
<keyword evidence="2" id="KW-0067">ATP-binding</keyword>
<organism evidence="4 5">
    <name type="scientific">Mycobacterium shimoidei</name>
    <dbReference type="NCBI Taxonomy" id="29313"/>
    <lineage>
        <taxon>Bacteria</taxon>
        <taxon>Bacillati</taxon>
        <taxon>Actinomycetota</taxon>
        <taxon>Actinomycetes</taxon>
        <taxon>Mycobacteriales</taxon>
        <taxon>Mycobacteriaceae</taxon>
        <taxon>Mycobacterium</taxon>
    </lineage>
</organism>
<dbReference type="Gene3D" id="1.25.40.10">
    <property type="entry name" value="Tetratricopeptide repeat domain"/>
    <property type="match status" value="1"/>
</dbReference>
<dbReference type="Proteomes" id="UP000252015">
    <property type="component" value="Unassembled WGS sequence"/>
</dbReference>
<dbReference type="PROSITE" id="PS50125">
    <property type="entry name" value="GUANYLATE_CYCLASE_2"/>
    <property type="match status" value="1"/>
</dbReference>
<dbReference type="InterPro" id="IPR011990">
    <property type="entry name" value="TPR-like_helical_dom_sf"/>
</dbReference>
<dbReference type="SUPFAM" id="SSF55073">
    <property type="entry name" value="Nucleotide cyclase"/>
    <property type="match status" value="1"/>
</dbReference>
<dbReference type="Gene3D" id="3.30.70.1230">
    <property type="entry name" value="Nucleotide cyclase"/>
    <property type="match status" value="1"/>
</dbReference>
<evidence type="ECO:0000313" key="4">
    <source>
        <dbReference type="EMBL" id="SRX95793.1"/>
    </source>
</evidence>
<dbReference type="InterPro" id="IPR041664">
    <property type="entry name" value="AAA_16"/>
</dbReference>
<evidence type="ECO:0000259" key="3">
    <source>
        <dbReference type="PROSITE" id="PS50125"/>
    </source>
</evidence>
<evidence type="ECO:0000256" key="2">
    <source>
        <dbReference type="ARBA" id="ARBA00022840"/>
    </source>
</evidence>
<dbReference type="InterPro" id="IPR027417">
    <property type="entry name" value="P-loop_NTPase"/>
</dbReference>
<dbReference type="RefSeq" id="WP_069397976.1">
    <property type="nucleotide sequence ID" value="NZ_JACKUN010000029.1"/>
</dbReference>
<dbReference type="InterPro" id="IPR001054">
    <property type="entry name" value="A/G_cyclase"/>
</dbReference>
<dbReference type="GO" id="GO:0005524">
    <property type="term" value="F:ATP binding"/>
    <property type="evidence" value="ECO:0007669"/>
    <property type="project" value="UniProtKB-KW"/>
</dbReference>
<dbReference type="AlphaFoldDB" id="A0A1E3T2Q2"/>
<evidence type="ECO:0000313" key="5">
    <source>
        <dbReference type="Proteomes" id="UP000252015"/>
    </source>
</evidence>
<dbReference type="GO" id="GO:0005737">
    <property type="term" value="C:cytoplasm"/>
    <property type="evidence" value="ECO:0007669"/>
    <property type="project" value="TreeGrafter"/>
</dbReference>
<evidence type="ECO:0000256" key="1">
    <source>
        <dbReference type="ARBA" id="ARBA00022741"/>
    </source>
</evidence>
<dbReference type="Pfam" id="PF13191">
    <property type="entry name" value="AAA_16"/>
    <property type="match status" value="1"/>
</dbReference>
<keyword evidence="5" id="KW-1185">Reference proteome</keyword>
<dbReference type="GO" id="GO:0009190">
    <property type="term" value="P:cyclic nucleotide biosynthetic process"/>
    <property type="evidence" value="ECO:0007669"/>
    <property type="project" value="InterPro"/>
</dbReference>